<dbReference type="InterPro" id="IPR012338">
    <property type="entry name" value="Beta-lactam/transpept-like"/>
</dbReference>
<dbReference type="AlphaFoldDB" id="A0A6J7DMA5"/>
<reference evidence="3" key="1">
    <citation type="submission" date="2020-05" db="EMBL/GenBank/DDBJ databases">
        <authorList>
            <person name="Chiriac C."/>
            <person name="Salcher M."/>
            <person name="Ghai R."/>
            <person name="Kavagutti S V."/>
        </authorList>
    </citation>
    <scope>NUCLEOTIDE SEQUENCE</scope>
</reference>
<dbReference type="Pfam" id="PF00144">
    <property type="entry name" value="Beta-lactamase"/>
    <property type="match status" value="1"/>
</dbReference>
<dbReference type="EMBL" id="CAFBLP010000014">
    <property type="protein sequence ID" value="CAB4870588.1"/>
    <property type="molecule type" value="Genomic_DNA"/>
</dbReference>
<keyword evidence="1" id="KW-0378">Hydrolase</keyword>
<evidence type="ECO:0000259" key="2">
    <source>
        <dbReference type="Pfam" id="PF00144"/>
    </source>
</evidence>
<organism evidence="3">
    <name type="scientific">freshwater metagenome</name>
    <dbReference type="NCBI Taxonomy" id="449393"/>
    <lineage>
        <taxon>unclassified sequences</taxon>
        <taxon>metagenomes</taxon>
        <taxon>ecological metagenomes</taxon>
    </lineage>
</organism>
<proteinExistence type="predicted"/>
<dbReference type="InterPro" id="IPR050789">
    <property type="entry name" value="Diverse_Enzym_Activities"/>
</dbReference>
<gene>
    <name evidence="3" type="ORF">UFOPK3376_00803</name>
</gene>
<dbReference type="GO" id="GO:0016787">
    <property type="term" value="F:hydrolase activity"/>
    <property type="evidence" value="ECO:0007669"/>
    <property type="project" value="UniProtKB-KW"/>
</dbReference>
<dbReference type="InterPro" id="IPR001466">
    <property type="entry name" value="Beta-lactam-related"/>
</dbReference>
<dbReference type="PANTHER" id="PTHR43283:SF11">
    <property type="entry name" value="BETA-LACTAMASE-RELATED DOMAIN-CONTAINING PROTEIN"/>
    <property type="match status" value="1"/>
</dbReference>
<dbReference type="Gene3D" id="3.40.710.10">
    <property type="entry name" value="DD-peptidase/beta-lactamase superfamily"/>
    <property type="match status" value="1"/>
</dbReference>
<name>A0A6J7DMA5_9ZZZZ</name>
<dbReference type="PANTHER" id="PTHR43283">
    <property type="entry name" value="BETA-LACTAMASE-RELATED"/>
    <property type="match status" value="1"/>
</dbReference>
<evidence type="ECO:0000313" key="3">
    <source>
        <dbReference type="EMBL" id="CAB4870588.1"/>
    </source>
</evidence>
<evidence type="ECO:0000256" key="1">
    <source>
        <dbReference type="ARBA" id="ARBA00022801"/>
    </source>
</evidence>
<dbReference type="SUPFAM" id="SSF56601">
    <property type="entry name" value="beta-lactamase/transpeptidase-like"/>
    <property type="match status" value="1"/>
</dbReference>
<accession>A0A6J7DMA5</accession>
<feature type="domain" description="Beta-lactamase-related" evidence="2">
    <location>
        <begin position="22"/>
        <end position="349"/>
    </location>
</feature>
<protein>
    <submittedName>
        <fullName evidence="3">Unannotated protein</fullName>
    </submittedName>
</protein>
<sequence>MSAVTLGASAARFNPDAVDRLSRHVQGLIDSGALLGAQFALAADGQIGASASFGSATDEHRFVIFSATKPIVSAAIVALMASGAIDITRPVAHYLPEFASNGKHDVTVEQVMLMQGGFPQALIGLDQFVSSAGRREAFAAWALDWPAGTRCEYHPVTAHWVLAEIIETITGMPYATAIHEMVTAPAGITKVLGPEMADHAAVVEIRMRGEWPSHEALLSVYGTPECIPEMSIGADALLIMNLAMARAAGVPGGGGVARATDIAALYQSWLADPQLRDAMTNIRNNLTNETSKYPAHRTLLFEIAGDDDDQWRRWFPAHQPRTFGHHGAGGQICWADPDTGVSFCFLHDTLEQDVTCEVLRVREINELAAACVGR</sequence>